<proteinExistence type="inferred from homology"/>
<feature type="region of interest" description="Disordered" evidence="4">
    <location>
        <begin position="248"/>
        <end position="271"/>
    </location>
</feature>
<evidence type="ECO:0000313" key="7">
    <source>
        <dbReference type="Proteomes" id="UP000663861"/>
    </source>
</evidence>
<organism evidence="6 7">
    <name type="scientific">Rhizoctonia solani</name>
    <dbReference type="NCBI Taxonomy" id="456999"/>
    <lineage>
        <taxon>Eukaryota</taxon>
        <taxon>Fungi</taxon>
        <taxon>Dikarya</taxon>
        <taxon>Basidiomycota</taxon>
        <taxon>Agaricomycotina</taxon>
        <taxon>Agaricomycetes</taxon>
        <taxon>Cantharellales</taxon>
        <taxon>Ceratobasidiaceae</taxon>
        <taxon>Rhizoctonia</taxon>
    </lineage>
</organism>
<comment type="similarity">
    <text evidence="1">Belongs to the tRNA pseudouridine synthase TruA family.</text>
</comment>
<dbReference type="AlphaFoldDB" id="A0A8H3HF93"/>
<gene>
    <name evidence="6" type="ORF">RDB_LOCUS127294</name>
</gene>
<dbReference type="EMBL" id="CAJMWY010003619">
    <property type="protein sequence ID" value="CAE6504346.1"/>
    <property type="molecule type" value="Genomic_DNA"/>
</dbReference>
<feature type="domain" description="Pseudouridine synthase I TruA alpha/beta" evidence="5">
    <location>
        <begin position="367"/>
        <end position="501"/>
    </location>
</feature>
<name>A0A8H3HF93_9AGAM</name>
<dbReference type="GO" id="GO:0005634">
    <property type="term" value="C:nucleus"/>
    <property type="evidence" value="ECO:0007669"/>
    <property type="project" value="TreeGrafter"/>
</dbReference>
<feature type="region of interest" description="Disordered" evidence="4">
    <location>
        <begin position="338"/>
        <end position="357"/>
    </location>
</feature>
<dbReference type="SUPFAM" id="SSF55120">
    <property type="entry name" value="Pseudouridine synthase"/>
    <property type="match status" value="1"/>
</dbReference>
<dbReference type="Pfam" id="PF01416">
    <property type="entry name" value="PseudoU_synth_1"/>
    <property type="match status" value="1"/>
</dbReference>
<accession>A0A8H3HF93</accession>
<dbReference type="GO" id="GO:0003723">
    <property type="term" value="F:RNA binding"/>
    <property type="evidence" value="ECO:0007669"/>
    <property type="project" value="InterPro"/>
</dbReference>
<evidence type="ECO:0000256" key="4">
    <source>
        <dbReference type="SAM" id="MobiDB-lite"/>
    </source>
</evidence>
<sequence length="628" mass="70098">SQRASKAGSEITTIISAGTRVHPETNRRAPKPYPPISTNSYLAGSALKTGLSCFLWCRMRSVARRAWDRKMASVKLRLEDLSKEQLIARIYELERQLPAQSRRSPQTVQNPFPFSQHPTRKIALKFTYAGWLYNGLAAQSQPTPLATVEQVLFDALVNTRLVDPDKGMEGCGWSRCGRTDRGVSSAGQVVSLWVRSALGARSICKKNESLFDQEDSALAPDSYEESLLTFEGSALPLLDVYSTALDASLPPTPPLPPPSVQPNPKAKQAKKETKQELAYIHMLNRVLPSSIRVLAWSPVADDFDARFSCQWRHYKYFFSKGGQALDGMAGAGVGRAVKGQGGAGEEQGEAGRGEGRAGLDVGAMRDAASRLIGEHDFRNFCKLDPSKQIENFNRRVLGAWIERVQDDHGEDELGSEEIVADSQEGLYVFNLKGTAFLWHQVRCIMAVLFLVGQRLEHSSIIDDLLHTSHSSSKSLGSAPIESKPNYTLADSLPLVLWDCGYKAEDVAWQTDHTAQTKQGVTQDRERTNNFWFNMYSIWTHDRIQTTMQMYFLRAAERFYPTPSPSFDRGLVRLNTGGGVYRHTTRYIPIHDLDRGERAEIANAKWRDGATGQRRIAKRNSKAKNTNDE</sequence>
<evidence type="ECO:0000256" key="1">
    <source>
        <dbReference type="ARBA" id="ARBA00009375"/>
    </source>
</evidence>
<protein>
    <recommendedName>
        <fullName evidence="5">Pseudouridine synthase I TruA alpha/beta domain-containing protein</fullName>
    </recommendedName>
</protein>
<dbReference type="Gene3D" id="3.30.70.660">
    <property type="entry name" value="Pseudouridine synthase I, catalytic domain, C-terminal subdomain"/>
    <property type="match status" value="1"/>
</dbReference>
<dbReference type="GO" id="GO:0031119">
    <property type="term" value="P:tRNA pseudouridine synthesis"/>
    <property type="evidence" value="ECO:0007669"/>
    <property type="project" value="TreeGrafter"/>
</dbReference>
<dbReference type="PANTHER" id="PTHR11142:SF5">
    <property type="entry name" value="TRNA PSEUDOURIDINE(38_39) SYNTHASE"/>
    <property type="match status" value="1"/>
</dbReference>
<dbReference type="InterPro" id="IPR020094">
    <property type="entry name" value="TruA/RsuA/RluB/E/F_N"/>
</dbReference>
<feature type="compositionally biased region" description="Pro residues" evidence="4">
    <location>
        <begin position="250"/>
        <end position="261"/>
    </location>
</feature>
<keyword evidence="2" id="KW-0819">tRNA processing</keyword>
<dbReference type="InterPro" id="IPR020095">
    <property type="entry name" value="PsdUridine_synth_TruA_C"/>
</dbReference>
<keyword evidence="3" id="KW-0413">Isomerase</keyword>
<dbReference type="PANTHER" id="PTHR11142">
    <property type="entry name" value="PSEUDOURIDYLATE SYNTHASE"/>
    <property type="match status" value="1"/>
</dbReference>
<dbReference type="InterPro" id="IPR020103">
    <property type="entry name" value="PsdUridine_synth_cat_dom_sf"/>
</dbReference>
<dbReference type="GO" id="GO:0009982">
    <property type="term" value="F:pseudouridine synthase activity"/>
    <property type="evidence" value="ECO:0007669"/>
    <property type="project" value="InterPro"/>
</dbReference>
<comment type="caution">
    <text evidence="6">The sequence shown here is derived from an EMBL/GenBank/DDBJ whole genome shotgun (WGS) entry which is preliminary data.</text>
</comment>
<dbReference type="Gene3D" id="3.30.70.580">
    <property type="entry name" value="Pseudouridine synthase I, catalytic domain, N-terminal subdomain"/>
    <property type="match status" value="1"/>
</dbReference>
<dbReference type="InterPro" id="IPR020097">
    <property type="entry name" value="PsdUridine_synth_TruA_a/b_dom"/>
</dbReference>
<dbReference type="GO" id="GO:1990481">
    <property type="term" value="P:mRNA pseudouridine synthesis"/>
    <property type="evidence" value="ECO:0007669"/>
    <property type="project" value="TreeGrafter"/>
</dbReference>
<evidence type="ECO:0000313" key="6">
    <source>
        <dbReference type="EMBL" id="CAE6504346.1"/>
    </source>
</evidence>
<reference evidence="6" key="1">
    <citation type="submission" date="2021-01" db="EMBL/GenBank/DDBJ databases">
        <authorList>
            <person name="Kaushik A."/>
        </authorList>
    </citation>
    <scope>NUCLEOTIDE SEQUENCE</scope>
    <source>
        <strain evidence="6">AG4-RS23</strain>
    </source>
</reference>
<dbReference type="Proteomes" id="UP000663861">
    <property type="component" value="Unassembled WGS sequence"/>
</dbReference>
<evidence type="ECO:0000259" key="5">
    <source>
        <dbReference type="Pfam" id="PF01416"/>
    </source>
</evidence>
<evidence type="ECO:0000256" key="3">
    <source>
        <dbReference type="ARBA" id="ARBA00023235"/>
    </source>
</evidence>
<feature type="non-terminal residue" evidence="6">
    <location>
        <position position="1"/>
    </location>
</feature>
<dbReference type="InterPro" id="IPR001406">
    <property type="entry name" value="PsdUridine_synth_TruA"/>
</dbReference>
<evidence type="ECO:0000256" key="2">
    <source>
        <dbReference type="ARBA" id="ARBA00022694"/>
    </source>
</evidence>
<dbReference type="GO" id="GO:0005737">
    <property type="term" value="C:cytoplasm"/>
    <property type="evidence" value="ECO:0007669"/>
    <property type="project" value="TreeGrafter"/>
</dbReference>